<comment type="caution">
    <text evidence="4">The sequence shown here is derived from an EMBL/GenBank/DDBJ whole genome shotgun (WGS) entry which is preliminary data.</text>
</comment>
<feature type="signal peptide" evidence="3">
    <location>
        <begin position="1"/>
        <end position="20"/>
    </location>
</feature>
<dbReference type="PANTHER" id="PTHR23208:SF36">
    <property type="entry name" value="LYSOZYME-RELATED"/>
    <property type="match status" value="1"/>
</dbReference>
<name>A0ABR3GXJ0_9PEZI</name>
<dbReference type="SUPFAM" id="SSF51445">
    <property type="entry name" value="(Trans)glycosidases"/>
    <property type="match status" value="1"/>
</dbReference>
<dbReference type="Proteomes" id="UP001447188">
    <property type="component" value="Unassembled WGS sequence"/>
</dbReference>
<evidence type="ECO:0000256" key="3">
    <source>
        <dbReference type="SAM" id="SignalP"/>
    </source>
</evidence>
<keyword evidence="5" id="KW-1185">Reference proteome</keyword>
<accession>A0ABR3GXJ0</accession>
<dbReference type="InterPro" id="IPR051595">
    <property type="entry name" value="GH25_Enzymes"/>
</dbReference>
<proteinExistence type="inferred from homology"/>
<dbReference type="Gene3D" id="3.20.20.80">
    <property type="entry name" value="Glycosidases"/>
    <property type="match status" value="1"/>
</dbReference>
<comment type="similarity">
    <text evidence="1">Belongs to the glycosyl hydrolase 25 family.</text>
</comment>
<dbReference type="PANTHER" id="PTHR23208">
    <property type="entry name" value="LYSOZYME PROTEIN"/>
    <property type="match status" value="1"/>
</dbReference>
<protein>
    <recommendedName>
        <fullName evidence="6">Glycoside hydrolase family 25 protein</fullName>
    </recommendedName>
</protein>
<evidence type="ECO:0000256" key="1">
    <source>
        <dbReference type="ARBA" id="ARBA00010646"/>
    </source>
</evidence>
<gene>
    <name evidence="4" type="ORF">Q9L58_000342</name>
</gene>
<dbReference type="EMBL" id="JBBBZM010000002">
    <property type="protein sequence ID" value="KAL0640671.1"/>
    <property type="molecule type" value="Genomic_DNA"/>
</dbReference>
<organism evidence="4 5">
    <name type="scientific">Discina gigas</name>
    <dbReference type="NCBI Taxonomy" id="1032678"/>
    <lineage>
        <taxon>Eukaryota</taxon>
        <taxon>Fungi</taxon>
        <taxon>Dikarya</taxon>
        <taxon>Ascomycota</taxon>
        <taxon>Pezizomycotina</taxon>
        <taxon>Pezizomycetes</taxon>
        <taxon>Pezizales</taxon>
        <taxon>Discinaceae</taxon>
        <taxon>Discina</taxon>
    </lineage>
</organism>
<dbReference type="InterPro" id="IPR002053">
    <property type="entry name" value="Glyco_hydro_25"/>
</dbReference>
<dbReference type="PROSITE" id="PS51904">
    <property type="entry name" value="GLYCOSYL_HYDROL_F25_2"/>
    <property type="match status" value="1"/>
</dbReference>
<dbReference type="Pfam" id="PF01183">
    <property type="entry name" value="Glyco_hydro_25"/>
    <property type="match status" value="1"/>
</dbReference>
<evidence type="ECO:0000313" key="4">
    <source>
        <dbReference type="EMBL" id="KAL0640671.1"/>
    </source>
</evidence>
<keyword evidence="2 3" id="KW-0732">Signal</keyword>
<reference evidence="4 5" key="1">
    <citation type="submission" date="2024-02" db="EMBL/GenBank/DDBJ databases">
        <title>Discinaceae phylogenomics.</title>
        <authorList>
            <person name="Dirks A.C."/>
            <person name="James T.Y."/>
        </authorList>
    </citation>
    <scope>NUCLEOTIDE SEQUENCE [LARGE SCALE GENOMIC DNA]</scope>
    <source>
        <strain evidence="4 5">ACD0624</strain>
    </source>
</reference>
<feature type="chain" id="PRO_5046894255" description="Glycoside hydrolase family 25 protein" evidence="3">
    <location>
        <begin position="21"/>
        <end position="235"/>
    </location>
</feature>
<sequence length="235" mass="25239">MLFQATTLIAFLSALSGAHAAVKALDLSQPQGTSVWTCVQGQSFLKGVPRLYQEACGSGGRIDPNFITSYNQIRASKITNIDGYFFPCTGSTHNCKTPQAQVAEIVAYLRANSINVKRLWIDFEPPSASSPCQGWNYGAAQNTVLARQFITAIKATGLQWGVYANGNQWATMFGSRTVNIAADLPLWAVQWDGVPTLASVNTFMGGWTKAFAKQYGQSSGGCAGAGAFDLNIFTE</sequence>
<evidence type="ECO:0000256" key="2">
    <source>
        <dbReference type="ARBA" id="ARBA00022729"/>
    </source>
</evidence>
<evidence type="ECO:0008006" key="6">
    <source>
        <dbReference type="Google" id="ProtNLM"/>
    </source>
</evidence>
<dbReference type="InterPro" id="IPR017853">
    <property type="entry name" value="GH"/>
</dbReference>
<evidence type="ECO:0000313" key="5">
    <source>
        <dbReference type="Proteomes" id="UP001447188"/>
    </source>
</evidence>